<dbReference type="Proteomes" id="UP000176700">
    <property type="component" value="Unassembled WGS sequence"/>
</dbReference>
<dbReference type="EMBL" id="MHNI01000027">
    <property type="protein sequence ID" value="OGZ41646.1"/>
    <property type="molecule type" value="Genomic_DNA"/>
</dbReference>
<protein>
    <recommendedName>
        <fullName evidence="1">Phospholipid/glycerol acyltransferase domain-containing protein</fullName>
    </recommendedName>
</protein>
<evidence type="ECO:0000313" key="3">
    <source>
        <dbReference type="Proteomes" id="UP000176700"/>
    </source>
</evidence>
<feature type="domain" description="Phospholipid/glycerol acyltransferase" evidence="1">
    <location>
        <begin position="52"/>
        <end position="172"/>
    </location>
</feature>
<dbReference type="AlphaFoldDB" id="A0A1G2FU73"/>
<proteinExistence type="predicted"/>
<dbReference type="CDD" id="cd07989">
    <property type="entry name" value="LPLAT_AGPAT-like"/>
    <property type="match status" value="1"/>
</dbReference>
<evidence type="ECO:0000313" key="2">
    <source>
        <dbReference type="EMBL" id="OGZ41646.1"/>
    </source>
</evidence>
<sequence length="214" mass="24717">MIYRLGKQIGTLALDSWFITTQLTTCPLDWWLSRRIGLRVWVPNNFYVPRGTLVLANHRSIFDPFLVTYHLGKQNWYRAIPTRYPTKSSYASQFMLGSTIKMLGAYDIGKTSMERAKKLLYTRDLLDRGYTVLLFPEGKIVDEGAVVEEFQRGAKMLFAHDYPTVFVRLLGFNTDSFLHPDTVQDANMHYSEVIRGDSATKLERLRQFFGGDIL</sequence>
<dbReference type="SMART" id="SM00563">
    <property type="entry name" value="PlsC"/>
    <property type="match status" value="1"/>
</dbReference>
<dbReference type="InterPro" id="IPR002123">
    <property type="entry name" value="Plipid/glycerol_acylTrfase"/>
</dbReference>
<dbReference type="Pfam" id="PF01553">
    <property type="entry name" value="Acyltransferase"/>
    <property type="match status" value="1"/>
</dbReference>
<organism evidence="2 3">
    <name type="scientific">Candidatus Ryanbacteria bacterium RIFCSPHIGHO2_01_45_13</name>
    <dbReference type="NCBI Taxonomy" id="1802112"/>
    <lineage>
        <taxon>Bacteria</taxon>
        <taxon>Candidatus Ryaniibacteriota</taxon>
    </lineage>
</organism>
<gene>
    <name evidence="2" type="ORF">A2W41_05030</name>
</gene>
<reference evidence="2 3" key="1">
    <citation type="journal article" date="2016" name="Nat. Commun.">
        <title>Thousands of microbial genomes shed light on interconnected biogeochemical processes in an aquifer system.</title>
        <authorList>
            <person name="Anantharaman K."/>
            <person name="Brown C.T."/>
            <person name="Hug L.A."/>
            <person name="Sharon I."/>
            <person name="Castelle C.J."/>
            <person name="Probst A.J."/>
            <person name="Thomas B.C."/>
            <person name="Singh A."/>
            <person name="Wilkins M.J."/>
            <person name="Karaoz U."/>
            <person name="Brodie E.L."/>
            <person name="Williams K.H."/>
            <person name="Hubbard S.S."/>
            <person name="Banfield J.F."/>
        </authorList>
    </citation>
    <scope>NUCLEOTIDE SEQUENCE [LARGE SCALE GENOMIC DNA]</scope>
</reference>
<dbReference type="SUPFAM" id="SSF69593">
    <property type="entry name" value="Glycerol-3-phosphate (1)-acyltransferase"/>
    <property type="match status" value="1"/>
</dbReference>
<dbReference type="GO" id="GO:0016746">
    <property type="term" value="F:acyltransferase activity"/>
    <property type="evidence" value="ECO:0007669"/>
    <property type="project" value="InterPro"/>
</dbReference>
<comment type="caution">
    <text evidence="2">The sequence shown here is derived from an EMBL/GenBank/DDBJ whole genome shotgun (WGS) entry which is preliminary data.</text>
</comment>
<evidence type="ECO:0000259" key="1">
    <source>
        <dbReference type="SMART" id="SM00563"/>
    </source>
</evidence>
<accession>A0A1G2FU73</accession>
<name>A0A1G2FU73_9BACT</name>